<dbReference type="EMBL" id="MT145052">
    <property type="protein sequence ID" value="QJI03031.1"/>
    <property type="molecule type" value="Genomic_DNA"/>
</dbReference>
<protein>
    <submittedName>
        <fullName evidence="1">Uncharacterized protein</fullName>
    </submittedName>
</protein>
<evidence type="ECO:0000313" key="2">
    <source>
        <dbReference type="EMBL" id="QJA81621.1"/>
    </source>
</evidence>
<accession>A0A6H2A290</accession>
<dbReference type="EMBL" id="MT144456">
    <property type="protein sequence ID" value="QJA53849.1"/>
    <property type="molecule type" value="Genomic_DNA"/>
</dbReference>
<name>A0A6H2A290_9ZZZZ</name>
<gene>
    <name evidence="2" type="ORF">MM415A00504_0021</name>
    <name evidence="1" type="ORF">TM448A04081_0006</name>
    <name evidence="3" type="ORF">TM448B03992_0007</name>
</gene>
<sequence length="213" mass="23836">MDRLAHKKHEKYATLRAQGEDRTLAYARAYGRADLESACRLERRDDVRARISTLKLLLTASPASGLPAVEDPEPPVDIQLDASTASGDVSDLPVQLADSRPTLLEHIARHRGMALQEMSNMAMVAVAMEDVQPRDKIQALRAWLAELREMETECRRQMAEQGDEVAAGFYDDDAMQAKAAKMVLEELRRVRDGECTVDELIAECERELGDEEL</sequence>
<dbReference type="AlphaFoldDB" id="A0A6H2A290"/>
<evidence type="ECO:0000313" key="3">
    <source>
        <dbReference type="EMBL" id="QJI03031.1"/>
    </source>
</evidence>
<reference evidence="1" key="1">
    <citation type="submission" date="2020-03" db="EMBL/GenBank/DDBJ databases">
        <title>The deep terrestrial virosphere.</title>
        <authorList>
            <person name="Holmfeldt K."/>
            <person name="Nilsson E."/>
            <person name="Simone D."/>
            <person name="Lopez-Fernandez M."/>
            <person name="Wu X."/>
            <person name="de Brujin I."/>
            <person name="Lundin D."/>
            <person name="Andersson A."/>
            <person name="Bertilsson S."/>
            <person name="Dopson M."/>
        </authorList>
    </citation>
    <scope>NUCLEOTIDE SEQUENCE</scope>
    <source>
        <strain evidence="2">MM415A00504</strain>
        <strain evidence="1">TM448A04081</strain>
        <strain evidence="3">TM448B03992</strain>
    </source>
</reference>
<dbReference type="EMBL" id="MT142465">
    <property type="protein sequence ID" value="QJA81621.1"/>
    <property type="molecule type" value="Genomic_DNA"/>
</dbReference>
<proteinExistence type="predicted"/>
<organism evidence="1">
    <name type="scientific">viral metagenome</name>
    <dbReference type="NCBI Taxonomy" id="1070528"/>
    <lineage>
        <taxon>unclassified sequences</taxon>
        <taxon>metagenomes</taxon>
        <taxon>organismal metagenomes</taxon>
    </lineage>
</organism>
<evidence type="ECO:0000313" key="1">
    <source>
        <dbReference type="EMBL" id="QJA53849.1"/>
    </source>
</evidence>